<dbReference type="InterPro" id="IPR003834">
    <property type="entry name" value="Cyt_c_assmbl_TM_dom"/>
</dbReference>
<feature type="transmembrane region" description="Helical" evidence="7">
    <location>
        <begin position="191"/>
        <end position="213"/>
    </location>
</feature>
<evidence type="ECO:0000256" key="1">
    <source>
        <dbReference type="ARBA" id="ARBA00004141"/>
    </source>
</evidence>
<dbReference type="PANTHER" id="PTHR31272">
    <property type="entry name" value="CYTOCHROME C-TYPE BIOGENESIS PROTEIN HI_1454-RELATED"/>
    <property type="match status" value="1"/>
</dbReference>
<keyword evidence="6 7" id="KW-0472">Membrane</keyword>
<keyword evidence="3 7" id="KW-0812">Transmembrane</keyword>
<dbReference type="KEGG" id="ddf:DEFDS_0172"/>
<evidence type="ECO:0000256" key="4">
    <source>
        <dbReference type="ARBA" id="ARBA00022748"/>
    </source>
</evidence>
<reference evidence="9 10" key="1">
    <citation type="journal article" date="2010" name="DNA Res.">
        <title>Bacterial lifestyle in a deep-sea hydrothermal vent chimney revealed by the genome sequence of the thermophilic bacterium Deferribacter desulfuricans SSM1.</title>
        <authorList>
            <person name="Takaki Y."/>
            <person name="Shimamura S."/>
            <person name="Nakagawa S."/>
            <person name="Fukuhara Y."/>
            <person name="Horikawa H."/>
            <person name="Ankai A."/>
            <person name="Harada T."/>
            <person name="Hosoyama A."/>
            <person name="Oguchi A."/>
            <person name="Fukui S."/>
            <person name="Fujita N."/>
            <person name="Takami H."/>
            <person name="Takai K."/>
        </authorList>
    </citation>
    <scope>NUCLEOTIDE SEQUENCE [LARGE SCALE GENOMIC DNA]</scope>
    <source>
        <strain evidence="10">DSM 14783 / JCM 11476 / NBRC 101012 / SSM1</strain>
    </source>
</reference>
<feature type="transmembrane region" description="Helical" evidence="7">
    <location>
        <begin position="24"/>
        <end position="53"/>
    </location>
</feature>
<dbReference type="GO" id="GO:0016020">
    <property type="term" value="C:membrane"/>
    <property type="evidence" value="ECO:0007669"/>
    <property type="project" value="UniProtKB-SubCell"/>
</dbReference>
<dbReference type="Proteomes" id="UP000001520">
    <property type="component" value="Chromosome"/>
</dbReference>
<organism evidence="9 10">
    <name type="scientific">Deferribacter desulfuricans (strain DSM 14783 / JCM 11476 / NBRC 101012 / SSM1)</name>
    <dbReference type="NCBI Taxonomy" id="639282"/>
    <lineage>
        <taxon>Bacteria</taxon>
        <taxon>Pseudomonadati</taxon>
        <taxon>Deferribacterota</taxon>
        <taxon>Deferribacteres</taxon>
        <taxon>Deferribacterales</taxon>
        <taxon>Deferribacteraceae</taxon>
        <taxon>Deferribacter</taxon>
    </lineage>
</organism>
<evidence type="ECO:0000256" key="2">
    <source>
        <dbReference type="ARBA" id="ARBA00006143"/>
    </source>
</evidence>
<dbReference type="GO" id="GO:0017004">
    <property type="term" value="P:cytochrome complex assembly"/>
    <property type="evidence" value="ECO:0007669"/>
    <property type="project" value="UniProtKB-KW"/>
</dbReference>
<evidence type="ECO:0000313" key="9">
    <source>
        <dbReference type="EMBL" id="BAI79684.1"/>
    </source>
</evidence>
<comment type="subcellular location">
    <subcellularLocation>
        <location evidence="1">Membrane</location>
        <topology evidence="1">Multi-pass membrane protein</topology>
    </subcellularLocation>
</comment>
<dbReference type="PANTHER" id="PTHR31272:SF4">
    <property type="entry name" value="CYTOCHROME C-TYPE BIOGENESIS PROTEIN HI_1454-RELATED"/>
    <property type="match status" value="1"/>
</dbReference>
<dbReference type="eggNOG" id="COG0785">
    <property type="taxonomic scope" value="Bacteria"/>
</dbReference>
<feature type="transmembrane region" description="Helical" evidence="7">
    <location>
        <begin position="73"/>
        <end position="96"/>
    </location>
</feature>
<keyword evidence="4" id="KW-0201">Cytochrome c-type biogenesis</keyword>
<dbReference type="STRING" id="639282.DEFDS_0172"/>
<feature type="transmembrane region" description="Helical" evidence="7">
    <location>
        <begin position="148"/>
        <end position="179"/>
    </location>
</feature>
<sequence>MTFIVNIYIRFLKIKKVFLKMEKINFLTAFIAGILSFLSPCVLPLIPGYISFISGESVESLTENSSLSPKVKAIIGAIFFGIGFTLIFMLLGASATSIGKLINQYRPILEKIAGIIVIILGLHMVGIFKIKKLLVQKKWNYQKRNSPFFIEAFLLGVAFVFGWTPCIGPILAGILALAAKENTVMQGVSLLFVYSLGLWIPFLIAAIMLGFVLSALKKAGKLLIIIEKISGALLIFIGVLILSGSMTAVISYLMRLFPFLCNINF</sequence>
<evidence type="ECO:0000313" key="10">
    <source>
        <dbReference type="Proteomes" id="UP000001520"/>
    </source>
</evidence>
<accession>D3PAR1</accession>
<feature type="transmembrane region" description="Helical" evidence="7">
    <location>
        <begin position="233"/>
        <end position="254"/>
    </location>
</feature>
<protein>
    <submittedName>
        <fullName evidence="9">Cytochrome c-type biogenesis protein</fullName>
    </submittedName>
</protein>
<dbReference type="InterPro" id="IPR051790">
    <property type="entry name" value="Cytochrome_c-biogenesis_DsbD"/>
</dbReference>
<feature type="domain" description="Cytochrome C biogenesis protein transmembrane" evidence="8">
    <location>
        <begin position="26"/>
        <end position="243"/>
    </location>
</feature>
<keyword evidence="5 7" id="KW-1133">Transmembrane helix</keyword>
<evidence type="ECO:0000256" key="7">
    <source>
        <dbReference type="SAM" id="Phobius"/>
    </source>
</evidence>
<evidence type="ECO:0000259" key="8">
    <source>
        <dbReference type="Pfam" id="PF02683"/>
    </source>
</evidence>
<comment type="similarity">
    <text evidence="2">Belongs to the DsbD family.</text>
</comment>
<feature type="transmembrane region" description="Helical" evidence="7">
    <location>
        <begin position="108"/>
        <end position="128"/>
    </location>
</feature>
<dbReference type="HOGENOM" id="CLU_053225_2_0_0"/>
<name>D3PAR1_DEFDS</name>
<dbReference type="Pfam" id="PF02683">
    <property type="entry name" value="DsbD_TM"/>
    <property type="match status" value="1"/>
</dbReference>
<keyword evidence="10" id="KW-1185">Reference proteome</keyword>
<evidence type="ECO:0000256" key="6">
    <source>
        <dbReference type="ARBA" id="ARBA00023136"/>
    </source>
</evidence>
<evidence type="ECO:0000256" key="3">
    <source>
        <dbReference type="ARBA" id="ARBA00022692"/>
    </source>
</evidence>
<dbReference type="EMBL" id="AP011529">
    <property type="protein sequence ID" value="BAI79684.1"/>
    <property type="molecule type" value="Genomic_DNA"/>
</dbReference>
<evidence type="ECO:0000256" key="5">
    <source>
        <dbReference type="ARBA" id="ARBA00022989"/>
    </source>
</evidence>
<gene>
    <name evidence="9" type="primary">ccdA</name>
    <name evidence="9" type="ordered locus">DEFDS_0172</name>
</gene>
<proteinExistence type="inferred from homology"/>
<dbReference type="AlphaFoldDB" id="D3PAR1"/>